<dbReference type="EMBL" id="JAUTDP010000009">
    <property type="protein sequence ID" value="KAK3396050.1"/>
    <property type="molecule type" value="Genomic_DNA"/>
</dbReference>
<feature type="compositionally biased region" description="Low complexity" evidence="1">
    <location>
        <begin position="291"/>
        <end position="302"/>
    </location>
</feature>
<protein>
    <recommendedName>
        <fullName evidence="4">Nup53p-like protein</fullName>
    </recommendedName>
</protein>
<feature type="region of interest" description="Disordered" evidence="1">
    <location>
        <begin position="248"/>
        <end position="302"/>
    </location>
</feature>
<evidence type="ECO:0000313" key="3">
    <source>
        <dbReference type="Proteomes" id="UP001281003"/>
    </source>
</evidence>
<dbReference type="AlphaFoldDB" id="A0AAE0PA29"/>
<organism evidence="2 3">
    <name type="scientific">Sordaria brevicollis</name>
    <dbReference type="NCBI Taxonomy" id="83679"/>
    <lineage>
        <taxon>Eukaryota</taxon>
        <taxon>Fungi</taxon>
        <taxon>Dikarya</taxon>
        <taxon>Ascomycota</taxon>
        <taxon>Pezizomycotina</taxon>
        <taxon>Sordariomycetes</taxon>
        <taxon>Sordariomycetidae</taxon>
        <taxon>Sordariales</taxon>
        <taxon>Sordariaceae</taxon>
        <taxon>Sordaria</taxon>
    </lineage>
</organism>
<feature type="compositionally biased region" description="Basic and acidic residues" evidence="1">
    <location>
        <begin position="33"/>
        <end position="42"/>
    </location>
</feature>
<keyword evidence="3" id="KW-1185">Reference proteome</keyword>
<dbReference type="Gene3D" id="3.30.70.330">
    <property type="match status" value="1"/>
</dbReference>
<reference evidence="2" key="2">
    <citation type="submission" date="2023-07" db="EMBL/GenBank/DDBJ databases">
        <authorList>
            <consortium name="Lawrence Berkeley National Laboratory"/>
            <person name="Haridas S."/>
            <person name="Hensen N."/>
            <person name="Bonometti L."/>
            <person name="Westerberg I."/>
            <person name="Brannstrom I.O."/>
            <person name="Guillou S."/>
            <person name="Cros-Aarteil S."/>
            <person name="Calhoun S."/>
            <person name="Kuo A."/>
            <person name="Mondo S."/>
            <person name="Pangilinan J."/>
            <person name="Riley R."/>
            <person name="LaButti K."/>
            <person name="Andreopoulos B."/>
            <person name="Lipzen A."/>
            <person name="Chen C."/>
            <person name="Yanf M."/>
            <person name="Daum C."/>
            <person name="Ng V."/>
            <person name="Clum A."/>
            <person name="Steindorff A."/>
            <person name="Ohm R."/>
            <person name="Martin F."/>
            <person name="Silar P."/>
            <person name="Natvig D."/>
            <person name="Lalanne C."/>
            <person name="Gautier V."/>
            <person name="Ament-velasquez S.L."/>
            <person name="Kruys A."/>
            <person name="Hutchinson M.I."/>
            <person name="Powell A.J."/>
            <person name="Barry K."/>
            <person name="Miller A.N."/>
            <person name="Grigoriev I.V."/>
            <person name="Debuchy R."/>
            <person name="Gladieux P."/>
            <person name="Thoren M.H."/>
            <person name="Johannesson H."/>
        </authorList>
    </citation>
    <scope>NUCLEOTIDE SEQUENCE</scope>
    <source>
        <strain evidence="2">FGSC 1904</strain>
    </source>
</reference>
<proteinExistence type="predicted"/>
<feature type="compositionally biased region" description="Polar residues" evidence="1">
    <location>
        <begin position="259"/>
        <end position="290"/>
    </location>
</feature>
<evidence type="ECO:0000313" key="2">
    <source>
        <dbReference type="EMBL" id="KAK3396050.1"/>
    </source>
</evidence>
<name>A0AAE0PA29_SORBR</name>
<dbReference type="Proteomes" id="UP001281003">
    <property type="component" value="Unassembled WGS sequence"/>
</dbReference>
<accession>A0AAE0PA29</accession>
<evidence type="ECO:0008006" key="4">
    <source>
        <dbReference type="Google" id="ProtNLM"/>
    </source>
</evidence>
<sequence>MAPLILHNVPDDELYVGDDGIQRPYAMVFPHQDGPRSRRTVHETGSFGKSTRRSRSKTALPARREDATIAAADRVFTNYLANLNPDQNIGAAQRKQSIIPSALGDENAAPTQLSNKNHPTEVILRGYRSVSQQYAAINHYEQLAGRICEDYPRDPPAENRRYKSELRDPLYARRRPLTADERALVNKADGGEHWVKVTFESAEAAEAAITASPQALLGHMVFAEPYDGLPPARDEAVPDNAAFINNGVTPAAAGAPNNRRGSSGQQQPRVTMTNPYTSYLDQNQSPSSSRTADTGTISADSSSATITSAAVGAVAGAFTHGMDSLAHSAAGGAHHLLDVVDAQDPDNEFCRAIPTVRKAKLLPVDQALLPAPSYTQRALNHVPLFKWFSGNMIGNEVPRTEAGEFDWDRASLYWKLMWWLDARLWLFRGEVLSADKDE</sequence>
<gene>
    <name evidence="2" type="ORF">B0T20DRAFT_259468</name>
</gene>
<comment type="caution">
    <text evidence="2">The sequence shown here is derived from an EMBL/GenBank/DDBJ whole genome shotgun (WGS) entry which is preliminary data.</text>
</comment>
<reference evidence="2" key="1">
    <citation type="journal article" date="2023" name="Mol. Phylogenet. Evol.">
        <title>Genome-scale phylogeny and comparative genomics of the fungal order Sordariales.</title>
        <authorList>
            <person name="Hensen N."/>
            <person name="Bonometti L."/>
            <person name="Westerberg I."/>
            <person name="Brannstrom I.O."/>
            <person name="Guillou S."/>
            <person name="Cros-Aarteil S."/>
            <person name="Calhoun S."/>
            <person name="Haridas S."/>
            <person name="Kuo A."/>
            <person name="Mondo S."/>
            <person name="Pangilinan J."/>
            <person name="Riley R."/>
            <person name="LaButti K."/>
            <person name="Andreopoulos B."/>
            <person name="Lipzen A."/>
            <person name="Chen C."/>
            <person name="Yan M."/>
            <person name="Daum C."/>
            <person name="Ng V."/>
            <person name="Clum A."/>
            <person name="Steindorff A."/>
            <person name="Ohm R.A."/>
            <person name="Martin F."/>
            <person name="Silar P."/>
            <person name="Natvig D.O."/>
            <person name="Lalanne C."/>
            <person name="Gautier V."/>
            <person name="Ament-Velasquez S.L."/>
            <person name="Kruys A."/>
            <person name="Hutchinson M.I."/>
            <person name="Powell A.J."/>
            <person name="Barry K."/>
            <person name="Miller A.N."/>
            <person name="Grigoriev I.V."/>
            <person name="Debuchy R."/>
            <person name="Gladieux P."/>
            <person name="Hiltunen Thoren M."/>
            <person name="Johannesson H."/>
        </authorList>
    </citation>
    <scope>NUCLEOTIDE SEQUENCE</scope>
    <source>
        <strain evidence="2">FGSC 1904</strain>
    </source>
</reference>
<feature type="region of interest" description="Disordered" evidence="1">
    <location>
        <begin position="30"/>
        <end position="62"/>
    </location>
</feature>
<dbReference type="InterPro" id="IPR012677">
    <property type="entry name" value="Nucleotide-bd_a/b_plait_sf"/>
</dbReference>
<evidence type="ECO:0000256" key="1">
    <source>
        <dbReference type="SAM" id="MobiDB-lite"/>
    </source>
</evidence>